<protein>
    <submittedName>
        <fullName evidence="2">Fibronectin type-III domain-containing protein</fullName>
    </submittedName>
</protein>
<dbReference type="Proteomes" id="UP000887580">
    <property type="component" value="Unplaced"/>
</dbReference>
<dbReference type="WBParaSite" id="PS1159_v2.g3146.t1">
    <property type="protein sequence ID" value="PS1159_v2.g3146.t1"/>
    <property type="gene ID" value="PS1159_v2.g3146"/>
</dbReference>
<evidence type="ECO:0000313" key="2">
    <source>
        <dbReference type="WBParaSite" id="PS1159_v2.g3146.t1"/>
    </source>
</evidence>
<reference evidence="2" key="1">
    <citation type="submission" date="2022-11" db="UniProtKB">
        <authorList>
            <consortium name="WormBaseParasite"/>
        </authorList>
    </citation>
    <scope>IDENTIFICATION</scope>
</reference>
<evidence type="ECO:0000313" key="1">
    <source>
        <dbReference type="Proteomes" id="UP000887580"/>
    </source>
</evidence>
<accession>A0AC35G9U3</accession>
<organism evidence="1 2">
    <name type="scientific">Panagrolaimus sp. PS1159</name>
    <dbReference type="NCBI Taxonomy" id="55785"/>
    <lineage>
        <taxon>Eukaryota</taxon>
        <taxon>Metazoa</taxon>
        <taxon>Ecdysozoa</taxon>
        <taxon>Nematoda</taxon>
        <taxon>Chromadorea</taxon>
        <taxon>Rhabditida</taxon>
        <taxon>Tylenchina</taxon>
        <taxon>Panagrolaimomorpha</taxon>
        <taxon>Panagrolaimoidea</taxon>
        <taxon>Panagrolaimidae</taxon>
        <taxon>Panagrolaimus</taxon>
    </lineage>
</organism>
<sequence>MKCCGKWKIECRRPTFFTKQKLQEFGKKARSKLFSPHVILVISSIIYLIIGAWAFQMLEGEPMKEKKKMQLAQIRVDSDDYMEEVFDLVLKNKELIKEMDDKELAKHIIEQTQDKFGKYVDSIFDAHRSFRHGFEDDSPTWDFLNAIVFTTTTLTSIGFGFVCPITFWGRVFLIVYCVIGIPLCLVTVANIAKFISESFFKLWTSWTKFKNRKNNKEPSANGSEEEVQGLFNDSEDEQDILDRVTLVRFPPIVVFSFAIIYGLIAAGLIARWEEWTFLESLYFTFVAILTVGFGDFRPEPHNMITILIVTLGGVTLTTMCMDVVGRMYLTEIHYLGRKLQTNNPFYLIREAKARRRRAAMASLLAQLARGMIFAHRNYSELARKRSSKRKKKKRESHILPDGKFMFARLPPDPPRECQVVSTSAYSVRLGWAAAFSTDSEVTYNIRYRLKYVKSKDDSKIRELKGISGNTVEIMACDSCSLYEFKITAVSRYGESKPVYLVQYTEPQLSPQHILATKLNANTIELTWDPPYKRTNEVKNYMVYYTDNPAARLCDWQKVQVYGKRVVFPELKYDWFYLFCANACFKDGQRSPLSRALFVKTDKLEFNSLYVGHSRTIEVMEAISEHTEATEATPLLKRDYQSFQV</sequence>
<proteinExistence type="predicted"/>
<name>A0AC35G9U3_9BILA</name>